<dbReference type="Proteomes" id="UP001485043">
    <property type="component" value="Unassembled WGS sequence"/>
</dbReference>
<keyword evidence="1" id="KW-0732">Signal</keyword>
<comment type="caution">
    <text evidence="2">The sequence shown here is derived from an EMBL/GenBank/DDBJ whole genome shotgun (WGS) entry which is preliminary data.</text>
</comment>
<sequence length="363" mass="38639">MLRAATLPLATLLVLLAPAQAERSLLQADGLGILGTSILSAVPADTINDPGGRAHLLARLGNPHQYFAKYPYPRPEGEYAIDPRIDPARDFPIPGNRSPANGTYKVVGVSGAISVHAIPFPNGEILFYGRGSEGFGGGDPAGPGANFLRVDNGQWTEIASIYNTITNTYQPFHITESPFCGAQTLLPDGRAILVGGSHTNLWYPYLQFGGVAVRIYDPNTHVIETVNTLDRFRCSVNGSYENSTISTACVPNAGGSPGDAYYDNPTYTIYNYTANSFSTSLTLTILLDAFPINLYPYAWVLPTGSTLIMTGVSLGAMFLTANGATQDNAVGPLPKLPKPVGPNQYTGATLLPLEPPTMQRGCV</sequence>
<evidence type="ECO:0000313" key="3">
    <source>
        <dbReference type="Proteomes" id="UP001485043"/>
    </source>
</evidence>
<dbReference type="InterPro" id="IPR037293">
    <property type="entry name" value="Gal_Oxidase_central_sf"/>
</dbReference>
<gene>
    <name evidence="2" type="ORF">WJX84_008187</name>
</gene>
<dbReference type="PANTHER" id="PTHR32208:SF21">
    <property type="entry name" value="LOW QUALITY PROTEIN: ALDEHYDE OXIDASE GLOX-LIKE"/>
    <property type="match status" value="1"/>
</dbReference>
<protein>
    <submittedName>
        <fullName evidence="2">Uncharacterized protein</fullName>
    </submittedName>
</protein>
<evidence type="ECO:0000256" key="1">
    <source>
        <dbReference type="SAM" id="SignalP"/>
    </source>
</evidence>
<proteinExistence type="predicted"/>
<reference evidence="2 3" key="1">
    <citation type="journal article" date="2024" name="Nat. Commun.">
        <title>Phylogenomics reveals the evolutionary origins of lichenization in chlorophyte algae.</title>
        <authorList>
            <person name="Puginier C."/>
            <person name="Libourel C."/>
            <person name="Otte J."/>
            <person name="Skaloud P."/>
            <person name="Haon M."/>
            <person name="Grisel S."/>
            <person name="Petersen M."/>
            <person name="Berrin J.G."/>
            <person name="Delaux P.M."/>
            <person name="Dal Grande F."/>
            <person name="Keller J."/>
        </authorList>
    </citation>
    <scope>NUCLEOTIDE SEQUENCE [LARGE SCALE GENOMIC DNA]</scope>
    <source>
        <strain evidence="2 3">SAG 2523</strain>
    </source>
</reference>
<dbReference type="Gene3D" id="2.130.10.80">
    <property type="entry name" value="Galactose oxidase/kelch, beta-propeller"/>
    <property type="match status" value="1"/>
</dbReference>
<feature type="signal peptide" evidence="1">
    <location>
        <begin position="1"/>
        <end position="21"/>
    </location>
</feature>
<dbReference type="EMBL" id="JALJOV010000167">
    <property type="protein sequence ID" value="KAK9866371.1"/>
    <property type="molecule type" value="Genomic_DNA"/>
</dbReference>
<dbReference type="AlphaFoldDB" id="A0AAW1TD32"/>
<organism evidence="2 3">
    <name type="scientific">Apatococcus fuscideae</name>
    <dbReference type="NCBI Taxonomy" id="2026836"/>
    <lineage>
        <taxon>Eukaryota</taxon>
        <taxon>Viridiplantae</taxon>
        <taxon>Chlorophyta</taxon>
        <taxon>core chlorophytes</taxon>
        <taxon>Trebouxiophyceae</taxon>
        <taxon>Chlorellales</taxon>
        <taxon>Chlorellaceae</taxon>
        <taxon>Apatococcus</taxon>
    </lineage>
</organism>
<accession>A0AAW1TD32</accession>
<name>A0AAW1TD32_9CHLO</name>
<dbReference type="PANTHER" id="PTHR32208">
    <property type="entry name" value="SECRETED PROTEIN-RELATED"/>
    <property type="match status" value="1"/>
</dbReference>
<keyword evidence="3" id="KW-1185">Reference proteome</keyword>
<evidence type="ECO:0000313" key="2">
    <source>
        <dbReference type="EMBL" id="KAK9866371.1"/>
    </source>
</evidence>
<feature type="chain" id="PRO_5043519897" evidence="1">
    <location>
        <begin position="22"/>
        <end position="363"/>
    </location>
</feature>